<sequence length="295" mass="32568">MPLYIAEQVCGWIGTVLCGNAESAELKMARGLELRRSRSTLLCIQLVPQVWMNYRRKTTEGLSALLCVCWCASGACLGIYAIVENINIPIIVQPHCYGGLCAVMLCQKLYYDRKWTIWGALGAFAAYGVATAGFEVGMVYASRHVEHHLHNNGLTMTWGILSDIFLVLGFVPQFYEIYKVKKVHALSYMFLFMDSLGAVFSILSLAFKSNLDVIAFIGYLAVLILEIVIVLLALVLNPRARRREAALAEDKQLDTEGRGMPSAQATLVDDEPPSLKCANLSEKLKAERPASPALS</sequence>
<dbReference type="Proteomes" id="UP000237144">
    <property type="component" value="Unassembled WGS sequence"/>
</dbReference>
<evidence type="ECO:0000256" key="5">
    <source>
        <dbReference type="SAM" id="MobiDB-lite"/>
    </source>
</evidence>
<dbReference type="InterPro" id="IPR051415">
    <property type="entry name" value="LAAT-1"/>
</dbReference>
<dbReference type="GO" id="GO:0016020">
    <property type="term" value="C:membrane"/>
    <property type="evidence" value="ECO:0007669"/>
    <property type="project" value="UniProtKB-SubCell"/>
</dbReference>
<dbReference type="PANTHER" id="PTHR16201">
    <property type="entry name" value="SEVEN TRANSMEMBRANE PROTEIN 1-RELATED"/>
    <property type="match status" value="1"/>
</dbReference>
<feature type="region of interest" description="Disordered" evidence="5">
    <location>
        <begin position="251"/>
        <end position="295"/>
    </location>
</feature>
<protein>
    <submittedName>
        <fullName evidence="7">Uncharacterized protein</fullName>
    </submittedName>
</protein>
<feature type="transmembrane region" description="Helical" evidence="6">
    <location>
        <begin position="88"/>
        <end position="106"/>
    </location>
</feature>
<comment type="subcellular location">
    <subcellularLocation>
        <location evidence="1">Membrane</location>
        <topology evidence="1">Multi-pass membrane protein</topology>
    </subcellularLocation>
</comment>
<evidence type="ECO:0000256" key="1">
    <source>
        <dbReference type="ARBA" id="ARBA00004141"/>
    </source>
</evidence>
<feature type="transmembrane region" description="Helical" evidence="6">
    <location>
        <begin position="213"/>
        <end position="236"/>
    </location>
</feature>
<evidence type="ECO:0000313" key="7">
    <source>
        <dbReference type="EMBL" id="POY73529.1"/>
    </source>
</evidence>
<dbReference type="EMBL" id="PJQD01000036">
    <property type="protein sequence ID" value="POY73529.1"/>
    <property type="molecule type" value="Genomic_DNA"/>
</dbReference>
<dbReference type="PANTHER" id="PTHR16201:SF37">
    <property type="entry name" value="PQ-LOOP REPEAT-CONTAINING PROTEIN"/>
    <property type="match status" value="1"/>
</dbReference>
<feature type="transmembrane region" description="Helical" evidence="6">
    <location>
        <begin position="187"/>
        <end position="207"/>
    </location>
</feature>
<feature type="transmembrane region" description="Helical" evidence="6">
    <location>
        <begin position="118"/>
        <end position="141"/>
    </location>
</feature>
<feature type="transmembrane region" description="Helical" evidence="6">
    <location>
        <begin position="153"/>
        <end position="175"/>
    </location>
</feature>
<keyword evidence="4 6" id="KW-0472">Membrane</keyword>
<dbReference type="AlphaFoldDB" id="A0A2S5B9U2"/>
<name>A0A2S5B9U2_9BASI</name>
<keyword evidence="3 6" id="KW-1133">Transmembrane helix</keyword>
<evidence type="ECO:0000313" key="8">
    <source>
        <dbReference type="Proteomes" id="UP000237144"/>
    </source>
</evidence>
<dbReference type="SMART" id="SM00679">
    <property type="entry name" value="CTNS"/>
    <property type="match status" value="2"/>
</dbReference>
<dbReference type="Gene3D" id="1.20.1280.290">
    <property type="match status" value="2"/>
</dbReference>
<dbReference type="Pfam" id="PF04193">
    <property type="entry name" value="PQ-loop"/>
    <property type="match status" value="2"/>
</dbReference>
<evidence type="ECO:0000256" key="6">
    <source>
        <dbReference type="SAM" id="Phobius"/>
    </source>
</evidence>
<feature type="transmembrane region" description="Helical" evidence="6">
    <location>
        <begin position="62"/>
        <end position="82"/>
    </location>
</feature>
<keyword evidence="8" id="KW-1185">Reference proteome</keyword>
<reference evidence="7 8" key="1">
    <citation type="journal article" date="2018" name="Front. Microbiol.">
        <title>Prospects for Fungal Bioremediation of Acidic Radioactive Waste Sites: Characterization and Genome Sequence of Rhodotorula taiwanensis MD1149.</title>
        <authorList>
            <person name="Tkavc R."/>
            <person name="Matrosova V.Y."/>
            <person name="Grichenko O.E."/>
            <person name="Gostincar C."/>
            <person name="Volpe R.P."/>
            <person name="Klimenkova P."/>
            <person name="Gaidamakova E.K."/>
            <person name="Zhou C.E."/>
            <person name="Stewart B.J."/>
            <person name="Lyman M.G."/>
            <person name="Malfatti S.A."/>
            <person name="Rubinfeld B."/>
            <person name="Courtot M."/>
            <person name="Singh J."/>
            <person name="Dalgard C.L."/>
            <person name="Hamilton T."/>
            <person name="Frey K.G."/>
            <person name="Gunde-Cimerman N."/>
            <person name="Dugan L."/>
            <person name="Daly M.J."/>
        </authorList>
    </citation>
    <scope>NUCLEOTIDE SEQUENCE [LARGE SCALE GENOMIC DNA]</scope>
    <source>
        <strain evidence="7 8">MD1149</strain>
    </source>
</reference>
<proteinExistence type="predicted"/>
<dbReference type="OrthoDB" id="407617at2759"/>
<evidence type="ECO:0000256" key="3">
    <source>
        <dbReference type="ARBA" id="ARBA00022989"/>
    </source>
</evidence>
<gene>
    <name evidence="7" type="ORF">BMF94_3466</name>
</gene>
<evidence type="ECO:0000256" key="4">
    <source>
        <dbReference type="ARBA" id="ARBA00023136"/>
    </source>
</evidence>
<organism evidence="7 8">
    <name type="scientific">Rhodotorula taiwanensis</name>
    <dbReference type="NCBI Taxonomy" id="741276"/>
    <lineage>
        <taxon>Eukaryota</taxon>
        <taxon>Fungi</taxon>
        <taxon>Dikarya</taxon>
        <taxon>Basidiomycota</taxon>
        <taxon>Pucciniomycotina</taxon>
        <taxon>Microbotryomycetes</taxon>
        <taxon>Sporidiobolales</taxon>
        <taxon>Sporidiobolaceae</taxon>
        <taxon>Rhodotorula</taxon>
    </lineage>
</organism>
<accession>A0A2S5B9U2</accession>
<evidence type="ECO:0000256" key="2">
    <source>
        <dbReference type="ARBA" id="ARBA00022692"/>
    </source>
</evidence>
<keyword evidence="2 6" id="KW-0812">Transmembrane</keyword>
<dbReference type="InterPro" id="IPR006603">
    <property type="entry name" value="PQ-loop_rpt"/>
</dbReference>
<comment type="caution">
    <text evidence="7">The sequence shown here is derived from an EMBL/GenBank/DDBJ whole genome shotgun (WGS) entry which is preliminary data.</text>
</comment>